<proteinExistence type="predicted"/>
<dbReference type="SUPFAM" id="SSF51735">
    <property type="entry name" value="NAD(P)-binding Rossmann-fold domains"/>
    <property type="match status" value="1"/>
</dbReference>
<evidence type="ECO:0000313" key="2">
    <source>
        <dbReference type="Proteomes" id="UP000288322"/>
    </source>
</evidence>
<name>A0A432H3J1_9DELT</name>
<comment type="caution">
    <text evidence="1">The sequence shown here is derived from an EMBL/GenBank/DDBJ whole genome shotgun (WGS) entry which is preliminary data.</text>
</comment>
<dbReference type="Gene3D" id="3.40.50.720">
    <property type="entry name" value="NAD(P)-binding Rossmann-like Domain"/>
    <property type="match status" value="1"/>
</dbReference>
<feature type="non-terminal residue" evidence="1">
    <location>
        <position position="33"/>
    </location>
</feature>
<evidence type="ECO:0000313" key="1">
    <source>
        <dbReference type="EMBL" id="RTZ90352.1"/>
    </source>
</evidence>
<dbReference type="AlphaFoldDB" id="A0A432H3J1"/>
<dbReference type="EMBL" id="QNZH01000136">
    <property type="protein sequence ID" value="RTZ90352.1"/>
    <property type="molecule type" value="Genomic_DNA"/>
</dbReference>
<protein>
    <submittedName>
        <fullName evidence="1">3-oxoacyl-ACP reductase</fullName>
    </submittedName>
</protein>
<sequence>MGTFNYPHYPDLKDRTVLITGGGSGIGAAFVEA</sequence>
<dbReference type="Proteomes" id="UP000288322">
    <property type="component" value="Unassembled WGS sequence"/>
</dbReference>
<dbReference type="InterPro" id="IPR036291">
    <property type="entry name" value="NAD(P)-bd_dom_sf"/>
</dbReference>
<accession>A0A432H3J1</accession>
<reference evidence="1 2" key="1">
    <citation type="submission" date="2018-06" db="EMBL/GenBank/DDBJ databases">
        <title>Combined omics and stable isotope probing to characterize newly discovered Mariana Back-Arc vent microbial communities.</title>
        <authorList>
            <person name="Trembath-Reichert E."/>
            <person name="Huber J.A."/>
        </authorList>
    </citation>
    <scope>NUCLEOTIDE SEQUENCE [LARGE SCALE GENOMIC DNA]</scope>
    <source>
        <strain evidence="1">MAG 151</strain>
    </source>
</reference>
<gene>
    <name evidence="1" type="ORF">DSY93_04845</name>
</gene>
<organism evidence="1 2">
    <name type="scientific">SAR324 cluster bacterium</name>
    <dbReference type="NCBI Taxonomy" id="2024889"/>
    <lineage>
        <taxon>Bacteria</taxon>
        <taxon>Deltaproteobacteria</taxon>
        <taxon>SAR324 cluster</taxon>
    </lineage>
</organism>